<dbReference type="AlphaFoldDB" id="I1XMD2"/>
<dbReference type="Gene3D" id="2.30.42.10">
    <property type="match status" value="2"/>
</dbReference>
<dbReference type="STRING" id="754476.Q7A_2765"/>
<comment type="cofactor">
    <cofactor evidence="1">
        <name>Zn(2+)</name>
        <dbReference type="ChEBI" id="CHEBI:29105"/>
    </cofactor>
</comment>
<dbReference type="eggNOG" id="COG0265">
    <property type="taxonomic scope" value="Bacteria"/>
</dbReference>
<dbReference type="GO" id="GO:0004222">
    <property type="term" value="F:metalloendopeptidase activity"/>
    <property type="evidence" value="ECO:0007669"/>
    <property type="project" value="InterPro"/>
</dbReference>
<dbReference type="InterPro" id="IPR004387">
    <property type="entry name" value="Pept_M50_Zn"/>
</dbReference>
<dbReference type="PATRIC" id="fig|754476.3.peg.2713"/>
<dbReference type="SUPFAM" id="SSF50156">
    <property type="entry name" value="PDZ domain-like"/>
    <property type="match status" value="2"/>
</dbReference>
<accession>I1XMD2</accession>
<dbReference type="OrthoDB" id="9810918at2"/>
<keyword evidence="3" id="KW-1185">Reference proteome</keyword>
<dbReference type="PANTHER" id="PTHR42837">
    <property type="entry name" value="REGULATOR OF SIGMA-E PROTEASE RSEP"/>
    <property type="match status" value="1"/>
</dbReference>
<dbReference type="eggNOG" id="COG1512">
    <property type="taxonomic scope" value="Bacteria"/>
</dbReference>
<dbReference type="HOGENOM" id="CLU_505088_0_0_6"/>
<dbReference type="Pfam" id="PF04536">
    <property type="entry name" value="TPM_phosphatase"/>
    <property type="match status" value="1"/>
</dbReference>
<proteinExistence type="predicted"/>
<reference evidence="2 3" key="1">
    <citation type="journal article" date="2012" name="J. Bacteriol.">
        <title>Complete genome sequences of Methylophaga sp. strain JAM1 and Methylophaga sp. strain JAM7.</title>
        <authorList>
            <person name="Villeneuve C."/>
            <person name="Martineau C."/>
            <person name="Mauffrey F."/>
            <person name="Villemur R."/>
        </authorList>
    </citation>
    <scope>NUCLEOTIDE SEQUENCE [LARGE SCALE GENOMIC DNA]</scope>
    <source>
        <strain evidence="2 3">JAM1</strain>
    </source>
</reference>
<reference evidence="2 3" key="2">
    <citation type="journal article" date="2013" name="Int. J. Syst. Evol. Microbiol.">
        <title>Methylophaga nitratireducenticrescens sp. nov. and Methylophaga frappieri sp. nov., isolated from the biofilm of the methanol-fed denitrification system treating the seawater at the Montreal Biodome.</title>
        <authorList>
            <person name="Villeneuve C."/>
            <person name="Martineau C."/>
            <person name="Mauffrey F."/>
            <person name="Villemur R."/>
        </authorList>
    </citation>
    <scope>NUCLEOTIDE SEQUENCE [LARGE SCALE GENOMIC DNA]</scope>
    <source>
        <strain evidence="2 3">JAM1</strain>
    </source>
</reference>
<dbReference type="GO" id="GO:0006508">
    <property type="term" value="P:proteolysis"/>
    <property type="evidence" value="ECO:0007669"/>
    <property type="project" value="InterPro"/>
</dbReference>
<protein>
    <submittedName>
        <fullName evidence="2">Methanol dehydrogenase</fullName>
    </submittedName>
</protein>
<dbReference type="InterPro" id="IPR007621">
    <property type="entry name" value="TPM_dom"/>
</dbReference>
<dbReference type="GO" id="GO:0016020">
    <property type="term" value="C:membrane"/>
    <property type="evidence" value="ECO:0007669"/>
    <property type="project" value="InterPro"/>
</dbReference>
<dbReference type="SMART" id="SM00228">
    <property type="entry name" value="PDZ"/>
    <property type="match status" value="2"/>
</dbReference>
<organism evidence="2 3">
    <name type="scientific">Methylophaga nitratireducenticrescens</name>
    <dbReference type="NCBI Taxonomy" id="754476"/>
    <lineage>
        <taxon>Bacteria</taxon>
        <taxon>Pseudomonadati</taxon>
        <taxon>Pseudomonadota</taxon>
        <taxon>Gammaproteobacteria</taxon>
        <taxon>Thiotrichales</taxon>
        <taxon>Piscirickettsiaceae</taxon>
        <taxon>Methylophaga</taxon>
    </lineage>
</organism>
<dbReference type="Proteomes" id="UP000009144">
    <property type="component" value="Chromosome"/>
</dbReference>
<evidence type="ECO:0000313" key="3">
    <source>
        <dbReference type="Proteomes" id="UP000009144"/>
    </source>
</evidence>
<dbReference type="Gene3D" id="3.10.310.50">
    <property type="match status" value="1"/>
</dbReference>
<dbReference type="KEGG" id="mej:Q7A_2765"/>
<evidence type="ECO:0000256" key="1">
    <source>
        <dbReference type="ARBA" id="ARBA00001947"/>
    </source>
</evidence>
<dbReference type="PANTHER" id="PTHR42837:SF2">
    <property type="entry name" value="MEMBRANE METALLOPROTEASE ARASP2, CHLOROPLASTIC-RELATED"/>
    <property type="match status" value="1"/>
</dbReference>
<dbReference type="InterPro" id="IPR036034">
    <property type="entry name" value="PDZ_sf"/>
</dbReference>
<sequence>MDLPRVRLPYIFILFIVLAIYFLQLSATKNPEKIGLIRDEALIFSEEEKTHISSYHQMMLDKYDIDYRVLTWKENTDIDVQAYNVFNDNDIGSQSQRQRGLLLVINTRNDEVRLEVSGSLESVFTDAFVGYIEKRQMVPFFRLGRVGDGVFATSELIRIRAEEARQGKAFDPTSIEGSFGAGARTDAKIGAGKETAFAEGKADVMAADTPEETLSRLFKAMRTRNARSDLDIYTPDTRTFMSDMVVSPAQMDNSAKRYDTCELDRVVYSEDGQRAVLLHNLKNRSCDPFTFDKGDDGKWRVNLKAIGLGLGHTFGNVWYLHYGRQKESGLHNYYFGFRDYFFRRPGGEQFEHQGFPYYRSWGLTINHVFEGSRVIEIHGEDSFAARAGLQEGDVILRWEGLEYPHNQVIGNRMAEVREDLDVDIVFRRGEEIHQLLIKAPSRPEKKDKLRWGLTVRSDGPKMPLVHYVTPGSQADKLGLKAGDFILRWNDALTPSTSYVYKLMRQAQPGDPVSVDVIRDSGKITLEGTAGKRREMAKVQ</sequence>
<name>I1XMD2_METNJ</name>
<evidence type="ECO:0000313" key="2">
    <source>
        <dbReference type="EMBL" id="AFI85551.1"/>
    </source>
</evidence>
<dbReference type="RefSeq" id="WP_014707912.1">
    <property type="nucleotide sequence ID" value="NC_017857.3"/>
</dbReference>
<dbReference type="EMBL" id="CP003390">
    <property type="protein sequence ID" value="AFI85551.1"/>
    <property type="molecule type" value="Genomic_DNA"/>
</dbReference>
<gene>
    <name evidence="2" type="ordered locus">Q7A_2765</name>
</gene>
<dbReference type="InterPro" id="IPR001478">
    <property type="entry name" value="PDZ"/>
</dbReference>